<gene>
    <name evidence="3" type="ORF">E3T61_17855</name>
</gene>
<accession>A0A4R9BJ21</accession>
<evidence type="ECO:0000256" key="2">
    <source>
        <dbReference type="SAM" id="MobiDB-lite"/>
    </source>
</evidence>
<keyword evidence="4" id="KW-1185">Reference proteome</keyword>
<evidence type="ECO:0000313" key="3">
    <source>
        <dbReference type="EMBL" id="TFD85420.1"/>
    </source>
</evidence>
<evidence type="ECO:0000256" key="1">
    <source>
        <dbReference type="SAM" id="Coils"/>
    </source>
</evidence>
<dbReference type="RefSeq" id="WP_134642207.1">
    <property type="nucleotide sequence ID" value="NZ_SOHM01000036.1"/>
</dbReference>
<keyword evidence="1" id="KW-0175">Coiled coil</keyword>
<evidence type="ECO:0000313" key="4">
    <source>
        <dbReference type="Proteomes" id="UP000298468"/>
    </source>
</evidence>
<reference evidence="3 4" key="1">
    <citation type="submission" date="2019-03" db="EMBL/GenBank/DDBJ databases">
        <title>Genomics of glacier-inhabiting Cryobacterium strains.</title>
        <authorList>
            <person name="Liu Q."/>
            <person name="Xin Y.-H."/>
        </authorList>
    </citation>
    <scope>NUCLEOTIDE SEQUENCE [LARGE SCALE GENOMIC DNA]</scope>
    <source>
        <strain evidence="3 4">Sr59</strain>
    </source>
</reference>
<comment type="caution">
    <text evidence="3">The sequence shown here is derived from an EMBL/GenBank/DDBJ whole genome shotgun (WGS) entry which is preliminary data.</text>
</comment>
<dbReference type="OrthoDB" id="5110209at2"/>
<name>A0A4R9BJ21_9MICO</name>
<feature type="coiled-coil region" evidence="1">
    <location>
        <begin position="236"/>
        <end position="263"/>
    </location>
</feature>
<dbReference type="Proteomes" id="UP000298468">
    <property type="component" value="Unassembled WGS sequence"/>
</dbReference>
<organism evidence="3 4">
    <name type="scientific">Cryobacterium lactosi</name>
    <dbReference type="NCBI Taxonomy" id="1259202"/>
    <lineage>
        <taxon>Bacteria</taxon>
        <taxon>Bacillati</taxon>
        <taxon>Actinomycetota</taxon>
        <taxon>Actinomycetes</taxon>
        <taxon>Micrococcales</taxon>
        <taxon>Microbacteriaceae</taxon>
        <taxon>Cryobacterium</taxon>
    </lineage>
</organism>
<dbReference type="AlphaFoldDB" id="A0A4R9BJ21"/>
<sequence>MRSSRPARTARSTGRDTRPLQGLTVFAAALLVLGASVLVGVPGEAAALGAERFVSSAPVSPGQPVSAVAAVAVSRPGPAAGPSSTGSSAARAALPPAPEQARAPYLAAVAAFTAQRRAETLSIGRATAGLDSAGLVLADSAGRVLDETSRTALADGIRALEAVVARAGTTVDQANQLVDSHRSSGSYFAASAEFVQATDRLRDSSGDALDLLTDDVTAAAQTVTDAVAAWQAEQDRLAAEEAARQAAAEAARLAAEAAAAAANAAGPRSANGGSSGGTSGSAGTIPAPASATFDKYVWTNGFQSEIDSCNGAVDVTGNYGVAVIAEHWSCGGSWFPGSGSVITLSGVRSGTYRVGGVAAVLNANTQGTQDVPRGYDLLYQTCINGSNSTMSFTVLTRVG</sequence>
<dbReference type="EMBL" id="SOHM01000036">
    <property type="protein sequence ID" value="TFD85420.1"/>
    <property type="molecule type" value="Genomic_DNA"/>
</dbReference>
<proteinExistence type="predicted"/>
<protein>
    <submittedName>
        <fullName evidence="3">Uncharacterized protein</fullName>
    </submittedName>
</protein>
<feature type="region of interest" description="Disordered" evidence="2">
    <location>
        <begin position="76"/>
        <end position="96"/>
    </location>
</feature>